<evidence type="ECO:0000313" key="4">
    <source>
        <dbReference type="Proteomes" id="UP001057580"/>
    </source>
</evidence>
<dbReference type="EMBL" id="CP104004">
    <property type="protein sequence ID" value="UWM57097.1"/>
    <property type="molecule type" value="Genomic_DNA"/>
</dbReference>
<dbReference type="GO" id="GO:0008170">
    <property type="term" value="F:N-methyltransferase activity"/>
    <property type="evidence" value="ECO:0007669"/>
    <property type="project" value="InterPro"/>
</dbReference>
<dbReference type="InterPro" id="IPR029063">
    <property type="entry name" value="SAM-dependent_MTases_sf"/>
</dbReference>
<dbReference type="Proteomes" id="UP001057580">
    <property type="component" value="Plasmid unnamed1"/>
</dbReference>
<dbReference type="GeneID" id="74945137"/>
<evidence type="ECO:0000259" key="2">
    <source>
        <dbReference type="Pfam" id="PF02384"/>
    </source>
</evidence>
<gene>
    <name evidence="3" type="ORF">N0B31_21905</name>
</gene>
<sequence>MTTLLEREHRKLVTDPLDAISQQTGDSPYQVFSDWIDLALASFSGDEDTYQKPLARYANDGRDEDTVRELATQHANALGGLVLAMEQTNEDVLGGVYEHYGLTSSHFAQYFTPGAVSRAMAAMNLPDGEDLRDATPEDPLVIGDVSGCGSGRLIVDTANHLREIAPEALAVFLGYDKDSICAKMAVLNFVLNDLTGYVLLGDALKLEAHRVWFVSVAQLARGDHPVKALDADGRDRVLARFFGVPLDDGATKPSVDDAMDDVDNEADAEHGGEDGERVTEPPTAHTTGVESALDVALDDENTAQVGFDEFA</sequence>
<dbReference type="InterPro" id="IPR003356">
    <property type="entry name" value="DNA_methylase_A-5"/>
</dbReference>
<dbReference type="SUPFAM" id="SSF53335">
    <property type="entry name" value="S-adenosyl-L-methionine-dependent methyltransferases"/>
    <property type="match status" value="1"/>
</dbReference>
<proteinExistence type="predicted"/>
<dbReference type="AlphaFoldDB" id="A0A9E7R7T0"/>
<evidence type="ECO:0000313" key="3">
    <source>
        <dbReference type="EMBL" id="UWM57097.1"/>
    </source>
</evidence>
<dbReference type="Gene3D" id="3.40.50.150">
    <property type="entry name" value="Vaccinia Virus protein VP39"/>
    <property type="match status" value="1"/>
</dbReference>
<dbReference type="KEGG" id="ssai:N0B31_21905"/>
<feature type="compositionally biased region" description="Acidic residues" evidence="1">
    <location>
        <begin position="257"/>
        <end position="266"/>
    </location>
</feature>
<feature type="region of interest" description="Disordered" evidence="1">
    <location>
        <begin position="252"/>
        <end position="290"/>
    </location>
</feature>
<accession>A0A9E7R7T0</accession>
<dbReference type="RefSeq" id="WP_260644189.1">
    <property type="nucleotide sequence ID" value="NZ_CP104004.1"/>
</dbReference>
<feature type="compositionally biased region" description="Basic and acidic residues" evidence="1">
    <location>
        <begin position="267"/>
        <end position="279"/>
    </location>
</feature>
<dbReference type="Pfam" id="PF02384">
    <property type="entry name" value="N6_Mtase"/>
    <property type="match status" value="1"/>
</dbReference>
<organism evidence="3 4">
    <name type="scientific">Salinirubellus salinus</name>
    <dbReference type="NCBI Taxonomy" id="1364945"/>
    <lineage>
        <taxon>Archaea</taxon>
        <taxon>Methanobacteriati</taxon>
        <taxon>Methanobacteriota</taxon>
        <taxon>Stenosarchaea group</taxon>
        <taxon>Halobacteria</taxon>
        <taxon>Halobacteriales</taxon>
        <taxon>Natronomonadaceae</taxon>
        <taxon>Salinirubellus</taxon>
    </lineage>
</organism>
<keyword evidence="3" id="KW-0489">Methyltransferase</keyword>
<keyword evidence="3" id="KW-0614">Plasmid</keyword>
<keyword evidence="4" id="KW-1185">Reference proteome</keyword>
<dbReference type="GO" id="GO:0032259">
    <property type="term" value="P:methylation"/>
    <property type="evidence" value="ECO:0007669"/>
    <property type="project" value="UniProtKB-KW"/>
</dbReference>
<keyword evidence="3" id="KW-0808">Transferase</keyword>
<evidence type="ECO:0000256" key="1">
    <source>
        <dbReference type="SAM" id="MobiDB-lite"/>
    </source>
</evidence>
<name>A0A9E7R7T0_9EURY</name>
<dbReference type="GO" id="GO:0003677">
    <property type="term" value="F:DNA binding"/>
    <property type="evidence" value="ECO:0007669"/>
    <property type="project" value="InterPro"/>
</dbReference>
<reference evidence="3" key="1">
    <citation type="submission" date="2022-09" db="EMBL/GenBank/DDBJ databases">
        <title>Diverse halophilic archaea isolated from saline environments.</title>
        <authorList>
            <person name="Cui H.-L."/>
        </authorList>
    </citation>
    <scope>NUCLEOTIDE SEQUENCE</scope>
    <source>
        <strain evidence="3">ZS-35-S2</strain>
        <plasmid evidence="3">unnamed1</plasmid>
    </source>
</reference>
<feature type="domain" description="DNA methylase adenine-specific" evidence="2">
    <location>
        <begin position="90"/>
        <end position="205"/>
    </location>
</feature>
<protein>
    <submittedName>
        <fullName evidence="3">N-6 DNA methylase</fullName>
    </submittedName>
</protein>
<geneLocation type="plasmid" evidence="3 4">
    <name>unnamed1</name>
</geneLocation>